<accession>A0AAE3G9L3</accession>
<evidence type="ECO:0000256" key="1">
    <source>
        <dbReference type="ARBA" id="ARBA00010928"/>
    </source>
</evidence>
<dbReference type="Gene3D" id="3.40.50.720">
    <property type="entry name" value="NAD(P)-binding Rossmann-like Domain"/>
    <property type="match status" value="1"/>
</dbReference>
<evidence type="ECO:0000259" key="3">
    <source>
        <dbReference type="Pfam" id="PF02894"/>
    </source>
</evidence>
<dbReference type="SUPFAM" id="SSF51735">
    <property type="entry name" value="NAD(P)-binding Rossmann-fold domains"/>
    <property type="match status" value="1"/>
</dbReference>
<dbReference type="RefSeq" id="WP_253767587.1">
    <property type="nucleotide sequence ID" value="NZ_JAMTCK010000002.1"/>
</dbReference>
<comment type="caution">
    <text evidence="4">The sequence shown here is derived from an EMBL/GenBank/DDBJ whole genome shotgun (WGS) entry which is preliminary data.</text>
</comment>
<dbReference type="GO" id="GO:0000166">
    <property type="term" value="F:nucleotide binding"/>
    <property type="evidence" value="ECO:0007669"/>
    <property type="project" value="InterPro"/>
</dbReference>
<evidence type="ECO:0000259" key="2">
    <source>
        <dbReference type="Pfam" id="PF01408"/>
    </source>
</evidence>
<dbReference type="EMBL" id="JAMTCK010000002">
    <property type="protein sequence ID" value="MCP2164186.1"/>
    <property type="molecule type" value="Genomic_DNA"/>
</dbReference>
<dbReference type="InterPro" id="IPR000683">
    <property type="entry name" value="Gfo/Idh/MocA-like_OxRdtase_N"/>
</dbReference>
<reference evidence="4" key="1">
    <citation type="submission" date="2022-06" db="EMBL/GenBank/DDBJ databases">
        <title>Genomic Encyclopedia of Archaeal and Bacterial Type Strains, Phase II (KMG-II): from individual species to whole genera.</title>
        <authorList>
            <person name="Goeker M."/>
        </authorList>
    </citation>
    <scope>NUCLEOTIDE SEQUENCE</scope>
    <source>
        <strain evidence="4">DSM 43935</strain>
    </source>
</reference>
<dbReference type="Proteomes" id="UP001206128">
    <property type="component" value="Unassembled WGS sequence"/>
</dbReference>
<feature type="domain" description="Gfo/Idh/MocA-like oxidoreductase C-terminal" evidence="3">
    <location>
        <begin position="161"/>
        <end position="345"/>
    </location>
</feature>
<dbReference type="PANTHER" id="PTHR43377">
    <property type="entry name" value="BILIVERDIN REDUCTASE A"/>
    <property type="match status" value="1"/>
</dbReference>
<evidence type="ECO:0000313" key="5">
    <source>
        <dbReference type="Proteomes" id="UP001206128"/>
    </source>
</evidence>
<dbReference type="InterPro" id="IPR036291">
    <property type="entry name" value="NAD(P)-bd_dom_sf"/>
</dbReference>
<name>A0AAE3G9L3_9PSEU</name>
<dbReference type="Pfam" id="PF01408">
    <property type="entry name" value="GFO_IDH_MocA"/>
    <property type="match status" value="1"/>
</dbReference>
<organism evidence="4 5">
    <name type="scientific">Goodfellowiella coeruleoviolacea</name>
    <dbReference type="NCBI Taxonomy" id="334858"/>
    <lineage>
        <taxon>Bacteria</taxon>
        <taxon>Bacillati</taxon>
        <taxon>Actinomycetota</taxon>
        <taxon>Actinomycetes</taxon>
        <taxon>Pseudonocardiales</taxon>
        <taxon>Pseudonocardiaceae</taxon>
        <taxon>Goodfellowiella</taxon>
    </lineage>
</organism>
<dbReference type="Pfam" id="PF02894">
    <property type="entry name" value="GFO_IDH_MocA_C"/>
    <property type="match status" value="1"/>
</dbReference>
<evidence type="ECO:0000313" key="4">
    <source>
        <dbReference type="EMBL" id="MCP2164186.1"/>
    </source>
</evidence>
<dbReference type="InterPro" id="IPR051450">
    <property type="entry name" value="Gfo/Idh/MocA_Oxidoreductases"/>
</dbReference>
<dbReference type="Gene3D" id="3.30.360.10">
    <property type="entry name" value="Dihydrodipicolinate Reductase, domain 2"/>
    <property type="match status" value="1"/>
</dbReference>
<dbReference type="AlphaFoldDB" id="A0AAE3G9L3"/>
<gene>
    <name evidence="4" type="ORF">LX83_001026</name>
</gene>
<dbReference type="SUPFAM" id="SSF55347">
    <property type="entry name" value="Glyceraldehyde-3-phosphate dehydrogenase-like, C-terminal domain"/>
    <property type="match status" value="1"/>
</dbReference>
<feature type="domain" description="Gfo/Idh/MocA-like oxidoreductase N-terminal" evidence="2">
    <location>
        <begin position="21"/>
        <end position="149"/>
    </location>
</feature>
<dbReference type="InterPro" id="IPR004104">
    <property type="entry name" value="Gfo/Idh/MocA-like_OxRdtase_C"/>
</dbReference>
<sequence length="462" mass="50170">MQGEQLTRVTEVVERPTATRRWAVVGLGSRAELYVEALTDPARPDVELVAFCDSNQTRMDVHNQWLAARGGGQPVPTYPAAEFGAMLRRERVDAVVVCTVDSTHDEYIVAALDAGCAVVTEKPMTVDAQRCQRILDAQRRTGGSVTVTFNYRYNPVHAKVRELLADGAVGTVLSVTFEWLLDVQHGADYFRRWHRDKQRSGGLLVHKSSHHFDLVNWWLGDEPETVYADGGLSFYGAANGTRHGYRREYARAAGSAEAAADPFALHLADSPRLAALYLRAEHEDGYHRDSNVFAEDITIEDDVAVVARYTRGARLSYHLVAYSPFEGYRVAFNGSAGRLELTVRENEFALPPRSGGARVGLAPGAVDRASNNRALLTHHRLWQPPAVIVDEPLGDGHGGGDQRMLDDLLGGRATAASTGPGADGLGFAADHLAGARALALGLAANTSLRTGAPVRVADVLTW</sequence>
<proteinExistence type="inferred from homology"/>
<comment type="similarity">
    <text evidence="1">Belongs to the Gfo/Idh/MocA family.</text>
</comment>
<dbReference type="PANTHER" id="PTHR43377:SF2">
    <property type="entry name" value="BINDING ROSSMANN FOLD OXIDOREDUCTASE, PUTATIVE (AFU_ORTHOLOGUE AFUA_4G00560)-RELATED"/>
    <property type="match status" value="1"/>
</dbReference>
<keyword evidence="5" id="KW-1185">Reference proteome</keyword>
<protein>
    <submittedName>
        <fullName evidence="4">Oxidoreductase family, C-terminal alpha/beta domain</fullName>
    </submittedName>
</protein>